<reference evidence="1 2" key="1">
    <citation type="submission" date="2019-08" db="EMBL/GenBank/DDBJ databases">
        <title>Complete genome sequence of Candidatus Uab amorphum.</title>
        <authorList>
            <person name="Shiratori T."/>
            <person name="Suzuki S."/>
            <person name="Kakizawa Y."/>
            <person name="Ishida K."/>
        </authorList>
    </citation>
    <scope>NUCLEOTIDE SEQUENCE [LARGE SCALE GENOMIC DNA]</scope>
    <source>
        <strain evidence="1 2">SRT547</strain>
    </source>
</reference>
<evidence type="ECO:0000313" key="1">
    <source>
        <dbReference type="EMBL" id="BBM84344.1"/>
    </source>
</evidence>
<dbReference type="AlphaFoldDB" id="A0A5S9IMA9"/>
<keyword evidence="2" id="KW-1185">Reference proteome</keyword>
<dbReference type="EMBL" id="AP019860">
    <property type="protein sequence ID" value="BBM84344.1"/>
    <property type="molecule type" value="Genomic_DNA"/>
</dbReference>
<gene>
    <name evidence="1" type="ORF">UABAM_02703</name>
</gene>
<proteinExistence type="predicted"/>
<dbReference type="KEGG" id="uam:UABAM_02703"/>
<organism evidence="1 2">
    <name type="scientific">Uabimicrobium amorphum</name>
    <dbReference type="NCBI Taxonomy" id="2596890"/>
    <lineage>
        <taxon>Bacteria</taxon>
        <taxon>Pseudomonadati</taxon>
        <taxon>Planctomycetota</taxon>
        <taxon>Candidatus Uabimicrobiia</taxon>
        <taxon>Candidatus Uabimicrobiales</taxon>
        <taxon>Candidatus Uabimicrobiaceae</taxon>
        <taxon>Candidatus Uabimicrobium</taxon>
    </lineage>
</organism>
<evidence type="ECO:0000313" key="2">
    <source>
        <dbReference type="Proteomes" id="UP000326354"/>
    </source>
</evidence>
<name>A0A5S9IMA9_UABAM</name>
<accession>A0A5S9IMA9</accession>
<protein>
    <submittedName>
        <fullName evidence="1">Uncharacterized protein</fullName>
    </submittedName>
</protein>
<dbReference type="Proteomes" id="UP000326354">
    <property type="component" value="Chromosome"/>
</dbReference>
<sequence length="64" mass="7309">MGSSAKRRKIDVACLLPLDISAFLAFLKKNYQSFQGLAIYFSKKMADYKNSVHNKDTPSLNFFE</sequence>